<evidence type="ECO:0000259" key="1">
    <source>
        <dbReference type="Pfam" id="PF00102"/>
    </source>
</evidence>
<evidence type="ECO:0000313" key="3">
    <source>
        <dbReference type="WBParaSite" id="ALUE_0000136801-mRNA-1"/>
    </source>
</evidence>
<dbReference type="InterPro" id="IPR029021">
    <property type="entry name" value="Prot-tyrosine_phosphatase-like"/>
</dbReference>
<dbReference type="Pfam" id="PF00102">
    <property type="entry name" value="Y_phosphatase"/>
    <property type="match status" value="1"/>
</dbReference>
<dbReference type="Proteomes" id="UP000036681">
    <property type="component" value="Unplaced"/>
</dbReference>
<keyword evidence="2" id="KW-1185">Reference proteome</keyword>
<organism evidence="2 3">
    <name type="scientific">Ascaris lumbricoides</name>
    <name type="common">Giant roundworm</name>
    <dbReference type="NCBI Taxonomy" id="6252"/>
    <lineage>
        <taxon>Eukaryota</taxon>
        <taxon>Metazoa</taxon>
        <taxon>Ecdysozoa</taxon>
        <taxon>Nematoda</taxon>
        <taxon>Chromadorea</taxon>
        <taxon>Rhabditida</taxon>
        <taxon>Spirurina</taxon>
        <taxon>Ascaridomorpha</taxon>
        <taxon>Ascaridoidea</taxon>
        <taxon>Ascarididae</taxon>
        <taxon>Ascaris</taxon>
    </lineage>
</organism>
<protein>
    <submittedName>
        <fullName evidence="3">Tyrosine-protein phosphatase domain-containing protein</fullName>
    </submittedName>
</protein>
<dbReference type="SUPFAM" id="SSF52799">
    <property type="entry name" value="(Phosphotyrosine protein) phosphatases II"/>
    <property type="match status" value="1"/>
</dbReference>
<reference evidence="3" key="1">
    <citation type="submission" date="2017-02" db="UniProtKB">
        <authorList>
            <consortium name="WormBaseParasite"/>
        </authorList>
    </citation>
    <scope>IDENTIFICATION</scope>
</reference>
<accession>A0A0M3HIM3</accession>
<dbReference type="GO" id="GO:0004725">
    <property type="term" value="F:protein tyrosine phosphatase activity"/>
    <property type="evidence" value="ECO:0007669"/>
    <property type="project" value="InterPro"/>
</dbReference>
<evidence type="ECO:0000313" key="2">
    <source>
        <dbReference type="Proteomes" id="UP000036681"/>
    </source>
</evidence>
<name>A0A0M3HIM3_ASCLU</name>
<dbReference type="WBParaSite" id="ALUE_0000136801-mRNA-1">
    <property type="protein sequence ID" value="ALUE_0000136801-mRNA-1"/>
    <property type="gene ID" value="ALUE_0000136801"/>
</dbReference>
<dbReference type="Gene3D" id="3.90.190.10">
    <property type="entry name" value="Protein tyrosine phosphatase superfamily"/>
    <property type="match status" value="1"/>
</dbReference>
<proteinExistence type="predicted"/>
<dbReference type="InterPro" id="IPR000242">
    <property type="entry name" value="PTP_cat"/>
</dbReference>
<dbReference type="AlphaFoldDB" id="A0A0M3HIM3"/>
<sequence>MYREVVQFDYLCWPTGNAVPTSTDSLIDLISRVLSLQSDHQEAGPIVLHSRQVEIVYQQDDMFNNGGLIG</sequence>
<feature type="domain" description="Tyrosine-protein phosphatase" evidence="1">
    <location>
        <begin position="3"/>
        <end position="51"/>
    </location>
</feature>